<dbReference type="EMBL" id="RAQJ01000001">
    <property type="protein sequence ID" value="RKE98159.1"/>
    <property type="molecule type" value="Genomic_DNA"/>
</dbReference>
<evidence type="ECO:0000256" key="3">
    <source>
        <dbReference type="ARBA" id="ARBA00023004"/>
    </source>
</evidence>
<keyword evidence="3 4" id="KW-0408">Iron</keyword>
<feature type="domain" description="Cytochrome c" evidence="6">
    <location>
        <begin position="41"/>
        <end position="118"/>
    </location>
</feature>
<evidence type="ECO:0000313" key="8">
    <source>
        <dbReference type="Proteomes" id="UP000284892"/>
    </source>
</evidence>
<evidence type="ECO:0000256" key="1">
    <source>
        <dbReference type="ARBA" id="ARBA00022617"/>
    </source>
</evidence>
<keyword evidence="5" id="KW-1133">Transmembrane helix</keyword>
<name>A0A420DVC0_9FLAO</name>
<dbReference type="GO" id="GO:0020037">
    <property type="term" value="F:heme binding"/>
    <property type="evidence" value="ECO:0007669"/>
    <property type="project" value="InterPro"/>
</dbReference>
<gene>
    <name evidence="7" type="ORF">BXY80_0234</name>
</gene>
<dbReference type="GO" id="GO:0046872">
    <property type="term" value="F:metal ion binding"/>
    <property type="evidence" value="ECO:0007669"/>
    <property type="project" value="UniProtKB-KW"/>
</dbReference>
<organism evidence="7 8">
    <name type="scientific">Ichthyenterobacterium magnum</name>
    <dbReference type="NCBI Taxonomy" id="1230530"/>
    <lineage>
        <taxon>Bacteria</taxon>
        <taxon>Pseudomonadati</taxon>
        <taxon>Bacteroidota</taxon>
        <taxon>Flavobacteriia</taxon>
        <taxon>Flavobacteriales</taxon>
        <taxon>Flavobacteriaceae</taxon>
        <taxon>Ichthyenterobacterium</taxon>
    </lineage>
</organism>
<dbReference type="RefSeq" id="WP_120199384.1">
    <property type="nucleotide sequence ID" value="NZ_RAQJ01000001.1"/>
</dbReference>
<keyword evidence="5" id="KW-0812">Transmembrane</keyword>
<dbReference type="Proteomes" id="UP000284892">
    <property type="component" value="Unassembled WGS sequence"/>
</dbReference>
<keyword evidence="1 4" id="KW-0349">Heme</keyword>
<dbReference type="PROSITE" id="PS51007">
    <property type="entry name" value="CYTC"/>
    <property type="match status" value="1"/>
</dbReference>
<evidence type="ECO:0000259" key="6">
    <source>
        <dbReference type="PROSITE" id="PS51007"/>
    </source>
</evidence>
<proteinExistence type="predicted"/>
<accession>A0A420DVC0</accession>
<dbReference type="SUPFAM" id="SSF46626">
    <property type="entry name" value="Cytochrome c"/>
    <property type="match status" value="1"/>
</dbReference>
<dbReference type="AlphaFoldDB" id="A0A420DVC0"/>
<evidence type="ECO:0000256" key="4">
    <source>
        <dbReference type="PROSITE-ProRule" id="PRU00433"/>
    </source>
</evidence>
<keyword evidence="5" id="KW-0472">Membrane</keyword>
<keyword evidence="2 4" id="KW-0479">Metal-binding</keyword>
<dbReference type="Gene3D" id="1.10.760.10">
    <property type="entry name" value="Cytochrome c-like domain"/>
    <property type="match status" value="1"/>
</dbReference>
<dbReference type="InterPro" id="IPR009056">
    <property type="entry name" value="Cyt_c-like_dom"/>
</dbReference>
<reference evidence="7 8" key="1">
    <citation type="submission" date="2018-09" db="EMBL/GenBank/DDBJ databases">
        <title>Genomic Encyclopedia of Archaeal and Bacterial Type Strains, Phase II (KMG-II): from individual species to whole genera.</title>
        <authorList>
            <person name="Goeker M."/>
        </authorList>
    </citation>
    <scope>NUCLEOTIDE SEQUENCE [LARGE SCALE GENOMIC DNA]</scope>
    <source>
        <strain evidence="7 8">DSM 26283</strain>
    </source>
</reference>
<protein>
    <submittedName>
        <fullName evidence="7">Nitric oxide reductase subunit C</fullName>
    </submittedName>
</protein>
<evidence type="ECO:0000313" key="7">
    <source>
        <dbReference type="EMBL" id="RKE98159.1"/>
    </source>
</evidence>
<comment type="caution">
    <text evidence="7">The sequence shown here is derived from an EMBL/GenBank/DDBJ whole genome shotgun (WGS) entry which is preliminary data.</text>
</comment>
<dbReference type="InterPro" id="IPR036909">
    <property type="entry name" value="Cyt_c-like_dom_sf"/>
</dbReference>
<evidence type="ECO:0000256" key="2">
    <source>
        <dbReference type="ARBA" id="ARBA00022723"/>
    </source>
</evidence>
<dbReference type="OrthoDB" id="9809720at2"/>
<dbReference type="GO" id="GO:0009055">
    <property type="term" value="F:electron transfer activity"/>
    <property type="evidence" value="ECO:0007669"/>
    <property type="project" value="InterPro"/>
</dbReference>
<feature type="transmembrane region" description="Helical" evidence="5">
    <location>
        <begin position="7"/>
        <end position="28"/>
    </location>
</feature>
<sequence length="144" mass="16359">MQQTKSKYNIIIIVVLISIFCMYNVVIYTSKECAAPIKLTTKALEGQKIWQNNNCWSCHQIYGLGGYLGPDLTNVFSNPNKGENYIKAFLNSGVKSMPKFNFSEAEKEALVAFLQQIDSTGYYPNKEAIIKPNGWVEILYKDEK</sequence>
<dbReference type="Pfam" id="PF13442">
    <property type="entry name" value="Cytochrome_CBB3"/>
    <property type="match status" value="1"/>
</dbReference>
<keyword evidence="8" id="KW-1185">Reference proteome</keyword>
<evidence type="ECO:0000256" key="5">
    <source>
        <dbReference type="SAM" id="Phobius"/>
    </source>
</evidence>